<dbReference type="NCBIfam" id="TIGR02532">
    <property type="entry name" value="IV_pilin_GFxxxE"/>
    <property type="match status" value="1"/>
</dbReference>
<dbReference type="Gene3D" id="3.30.700.10">
    <property type="entry name" value="Glycoprotein, Type 4 Pilin"/>
    <property type="match status" value="1"/>
</dbReference>
<dbReference type="PROSITE" id="PS00409">
    <property type="entry name" value="PROKAR_NTER_METHYL"/>
    <property type="match status" value="1"/>
</dbReference>
<comment type="similarity">
    <text evidence="1 4">Belongs to the N-Me-Phe pilin family.</text>
</comment>
<evidence type="ECO:0000256" key="3">
    <source>
        <dbReference type="ARBA" id="ARBA00029638"/>
    </source>
</evidence>
<dbReference type="Pfam" id="PF00114">
    <property type="entry name" value="Pilin"/>
    <property type="match status" value="1"/>
</dbReference>
<name>A0ABR5YVJ3_9GAMM</name>
<keyword evidence="5" id="KW-1133">Transmembrane helix</keyword>
<evidence type="ECO:0000256" key="1">
    <source>
        <dbReference type="ARBA" id="ARBA00005233"/>
    </source>
</evidence>
<sequence length="149" mass="15659">MSKKSTELSKGFTLIELAVTVSIIGILAAAAIPVYQDYVLKAQVERALAELGSYRTPIEATLAAGRLEVTDSSIGYRPSDLVEATGATVATFEESGVGTLQATLANRANSSIQGTTITLTRDTNGSWTCAVDASSAPRWKNSFLPKGCN</sequence>
<accession>A0ABR5YVJ3</accession>
<keyword evidence="5" id="KW-0812">Transmembrane</keyword>
<protein>
    <recommendedName>
        <fullName evidence="3">Pilin</fullName>
    </recommendedName>
</protein>
<keyword evidence="5" id="KW-0472">Membrane</keyword>
<dbReference type="SUPFAM" id="SSF54523">
    <property type="entry name" value="Pili subunits"/>
    <property type="match status" value="1"/>
</dbReference>
<keyword evidence="7" id="KW-1185">Reference proteome</keyword>
<organism evidence="6 7">
    <name type="scientific">Stutzerimonas azotifigens</name>
    <dbReference type="NCBI Taxonomy" id="291995"/>
    <lineage>
        <taxon>Bacteria</taxon>
        <taxon>Pseudomonadati</taxon>
        <taxon>Pseudomonadota</taxon>
        <taxon>Gammaproteobacteria</taxon>
        <taxon>Pseudomonadales</taxon>
        <taxon>Pseudomonadaceae</taxon>
        <taxon>Stutzerimonas</taxon>
    </lineage>
</organism>
<gene>
    <name evidence="6" type="ORF">G7026_01145</name>
</gene>
<evidence type="ECO:0000313" key="7">
    <source>
        <dbReference type="Proteomes" id="UP000786387"/>
    </source>
</evidence>
<keyword evidence="2" id="KW-0488">Methylation</keyword>
<dbReference type="InterPro" id="IPR001082">
    <property type="entry name" value="Pilin"/>
</dbReference>
<dbReference type="Pfam" id="PF07963">
    <property type="entry name" value="N_methyl"/>
    <property type="match status" value="1"/>
</dbReference>
<reference evidence="6 7" key="1">
    <citation type="submission" date="2020-02" db="EMBL/GenBank/DDBJ databases">
        <title>Synteny-based analysis reveals conserved mechanism for high triclosan tolerance in Pseudomonas, as well as instances of horizontal transfer.</title>
        <authorList>
            <person name="Mcfarland A.G."/>
            <person name="Bertucci H.K."/>
            <person name="Litmann E."/>
            <person name="Shen J."/>
            <person name="Huttenhower C."/>
            <person name="Hartmann E.M."/>
        </authorList>
    </citation>
    <scope>NUCLEOTIDE SEQUENCE [LARGE SCALE GENOMIC DNA]</scope>
    <source>
        <strain evidence="6 7">115A1</strain>
    </source>
</reference>
<dbReference type="Proteomes" id="UP000786387">
    <property type="component" value="Unassembled WGS sequence"/>
</dbReference>
<evidence type="ECO:0000256" key="5">
    <source>
        <dbReference type="SAM" id="Phobius"/>
    </source>
</evidence>
<evidence type="ECO:0000256" key="2">
    <source>
        <dbReference type="ARBA" id="ARBA00022481"/>
    </source>
</evidence>
<dbReference type="InterPro" id="IPR045584">
    <property type="entry name" value="Pilin-like"/>
</dbReference>
<dbReference type="RefSeq" id="WP_181069217.1">
    <property type="nucleotide sequence ID" value="NZ_JAAMRF010000001.1"/>
</dbReference>
<proteinExistence type="inferred from homology"/>
<feature type="transmembrane region" description="Helical" evidence="5">
    <location>
        <begin position="12"/>
        <end position="35"/>
    </location>
</feature>
<dbReference type="EMBL" id="JAAMRF010000001">
    <property type="protein sequence ID" value="MBA1271951.1"/>
    <property type="molecule type" value="Genomic_DNA"/>
</dbReference>
<evidence type="ECO:0000313" key="6">
    <source>
        <dbReference type="EMBL" id="MBA1271951.1"/>
    </source>
</evidence>
<dbReference type="InterPro" id="IPR012902">
    <property type="entry name" value="N_methyl_site"/>
</dbReference>
<keyword evidence="4" id="KW-0281">Fimbrium</keyword>
<comment type="caution">
    <text evidence="6">The sequence shown here is derived from an EMBL/GenBank/DDBJ whole genome shotgun (WGS) entry which is preliminary data.</text>
</comment>
<evidence type="ECO:0000256" key="4">
    <source>
        <dbReference type="RuleBase" id="RU000389"/>
    </source>
</evidence>